<evidence type="ECO:0000256" key="1">
    <source>
        <dbReference type="ARBA" id="ARBA00004141"/>
    </source>
</evidence>
<keyword evidence="2 5" id="KW-0812">Transmembrane</keyword>
<dbReference type="AlphaFoldDB" id="A0A8J7CEI7"/>
<evidence type="ECO:0000313" key="7">
    <source>
        <dbReference type="EMBL" id="MBD3870392.1"/>
    </source>
</evidence>
<evidence type="ECO:0000259" key="6">
    <source>
        <dbReference type="Pfam" id="PF07298"/>
    </source>
</evidence>
<dbReference type="GO" id="GO:0090471">
    <property type="term" value="F:9,15,9'-tri-cis-zeta-carotene isomerase activity"/>
    <property type="evidence" value="ECO:0007669"/>
    <property type="project" value="TreeGrafter"/>
</dbReference>
<dbReference type="Pfam" id="PF07298">
    <property type="entry name" value="NnrU"/>
    <property type="match status" value="1"/>
</dbReference>
<evidence type="ECO:0000256" key="2">
    <source>
        <dbReference type="ARBA" id="ARBA00022692"/>
    </source>
</evidence>
<keyword evidence="4 5" id="KW-0472">Membrane</keyword>
<dbReference type="Gene3D" id="1.20.120.1630">
    <property type="match status" value="1"/>
</dbReference>
<dbReference type="PANTHER" id="PTHR35988:SF2">
    <property type="entry name" value="15-CIS-ZETA-CAROTENE ISOMERASE, CHLOROPLASTIC"/>
    <property type="match status" value="1"/>
</dbReference>
<evidence type="ECO:0000256" key="3">
    <source>
        <dbReference type="ARBA" id="ARBA00022989"/>
    </source>
</evidence>
<reference evidence="7 8" key="1">
    <citation type="submission" date="2020-08" db="EMBL/GenBank/DDBJ databases">
        <title>Acidobacteriota in marine sediments use diverse sulfur dissimilation pathways.</title>
        <authorList>
            <person name="Wasmund K."/>
        </authorList>
    </citation>
    <scope>NUCLEOTIDE SEQUENCE [LARGE SCALE GENOMIC DNA]</scope>
    <source>
        <strain evidence="7">MAG AM3-A</strain>
    </source>
</reference>
<comment type="caution">
    <text evidence="7">The sequence shown here is derived from an EMBL/GenBank/DDBJ whole genome shotgun (WGS) entry which is preliminary data.</text>
</comment>
<sequence length="225" mass="25239">MTLTLIVLFSTLFVVTHLVLSHGSIREGLVKKIGQWPFRGLYSLISFLTLGPAAVLWWQNRHLGPVLWEMPFWPERIIAGLLVLFGFFLFFQLLATPSPASMMPAKNEARGVLRITRHPMNMGISLWALAHLLANGAVGDVAFFGSFVVVGILGPYHMDARLKKTRGEDFIEFCKQTSVMPFSAILGRRNRLVFDELSFPLTLIAVAVFAVLTIFHSRFFGGELF</sequence>
<evidence type="ECO:0000256" key="4">
    <source>
        <dbReference type="ARBA" id="ARBA00023136"/>
    </source>
</evidence>
<dbReference type="PANTHER" id="PTHR35988">
    <property type="entry name" value="15-CIS-ZETA-CAROTENE ISOMERASE, CHLOROPLASTIC"/>
    <property type="match status" value="1"/>
</dbReference>
<protein>
    <recommendedName>
        <fullName evidence="6">NnrU domain-containing protein</fullName>
    </recommendedName>
</protein>
<feature type="domain" description="NnrU" evidence="6">
    <location>
        <begin position="7"/>
        <end position="221"/>
    </location>
</feature>
<name>A0A8J7CEI7_9BACT</name>
<gene>
    <name evidence="7" type="ORF">IFJ97_03405</name>
</gene>
<comment type="subcellular location">
    <subcellularLocation>
        <location evidence="1">Membrane</location>
        <topology evidence="1">Multi-pass membrane protein</topology>
    </subcellularLocation>
</comment>
<accession>A0A8J7CEI7</accession>
<keyword evidence="3 5" id="KW-1133">Transmembrane helix</keyword>
<feature type="transmembrane region" description="Helical" evidence="5">
    <location>
        <begin position="126"/>
        <end position="156"/>
    </location>
</feature>
<dbReference type="EMBL" id="JACXWA010000059">
    <property type="protein sequence ID" value="MBD3870392.1"/>
    <property type="molecule type" value="Genomic_DNA"/>
</dbReference>
<evidence type="ECO:0000313" key="8">
    <source>
        <dbReference type="Proteomes" id="UP000598633"/>
    </source>
</evidence>
<organism evidence="7 8">
    <name type="scientific">Candidatus Sulfomarinibacter kjeldsenii</name>
    <dbReference type="NCBI Taxonomy" id="2885994"/>
    <lineage>
        <taxon>Bacteria</taxon>
        <taxon>Pseudomonadati</taxon>
        <taxon>Acidobacteriota</taxon>
        <taxon>Thermoanaerobaculia</taxon>
        <taxon>Thermoanaerobaculales</taxon>
        <taxon>Candidatus Sulfomarinibacteraceae</taxon>
        <taxon>Candidatus Sulfomarinibacter</taxon>
    </lineage>
</organism>
<dbReference type="GO" id="GO:0016020">
    <property type="term" value="C:membrane"/>
    <property type="evidence" value="ECO:0007669"/>
    <property type="project" value="UniProtKB-SubCell"/>
</dbReference>
<dbReference type="Proteomes" id="UP000598633">
    <property type="component" value="Unassembled WGS sequence"/>
</dbReference>
<feature type="transmembrane region" description="Helical" evidence="5">
    <location>
        <begin position="40"/>
        <end position="58"/>
    </location>
</feature>
<evidence type="ECO:0000256" key="5">
    <source>
        <dbReference type="SAM" id="Phobius"/>
    </source>
</evidence>
<feature type="transmembrane region" description="Helical" evidence="5">
    <location>
        <begin position="197"/>
        <end position="215"/>
    </location>
</feature>
<proteinExistence type="predicted"/>
<feature type="transmembrane region" description="Helical" evidence="5">
    <location>
        <begin position="78"/>
        <end position="95"/>
    </location>
</feature>
<dbReference type="InterPro" id="IPR009915">
    <property type="entry name" value="NnrU_dom"/>
</dbReference>